<evidence type="ECO:0000313" key="3">
    <source>
        <dbReference type="EMBL" id="EMA51215.1"/>
    </source>
</evidence>
<evidence type="ECO:0000313" key="4">
    <source>
        <dbReference type="Proteomes" id="UP000011680"/>
    </source>
</evidence>
<keyword evidence="2" id="KW-0472">Membrane</keyword>
<protein>
    <submittedName>
        <fullName evidence="3">Uncharacterized protein</fullName>
    </submittedName>
</protein>
<dbReference type="Proteomes" id="UP000011680">
    <property type="component" value="Unassembled WGS sequence"/>
</dbReference>
<comment type="caution">
    <text evidence="3">The sequence shown here is derived from an EMBL/GenBank/DDBJ whole genome shotgun (WGS) entry which is preliminary data.</text>
</comment>
<evidence type="ECO:0000256" key="2">
    <source>
        <dbReference type="SAM" id="Phobius"/>
    </source>
</evidence>
<reference evidence="3 4" key="1">
    <citation type="journal article" date="2014" name="PLoS Genet.">
        <title>Phylogenetically driven sequencing of extremely halophilic archaea reveals strategies for static and dynamic osmo-response.</title>
        <authorList>
            <person name="Becker E.A."/>
            <person name="Seitzer P.M."/>
            <person name="Tritt A."/>
            <person name="Larsen D."/>
            <person name="Krusor M."/>
            <person name="Yao A.I."/>
            <person name="Wu D."/>
            <person name="Madern D."/>
            <person name="Eisen J.A."/>
            <person name="Darling A.E."/>
            <person name="Facciotti M.T."/>
        </authorList>
    </citation>
    <scope>NUCLEOTIDE SEQUENCE [LARGE SCALE GENOMIC DNA]</scope>
    <source>
        <strain evidence="3 4">JCM 13552</strain>
    </source>
</reference>
<feature type="region of interest" description="Disordered" evidence="1">
    <location>
        <begin position="1"/>
        <end position="90"/>
    </location>
</feature>
<feature type="compositionally biased region" description="Polar residues" evidence="1">
    <location>
        <begin position="78"/>
        <end position="90"/>
    </location>
</feature>
<dbReference type="PATRIC" id="fig|1227457.3.peg.3110"/>
<evidence type="ECO:0000256" key="1">
    <source>
        <dbReference type="SAM" id="MobiDB-lite"/>
    </source>
</evidence>
<keyword evidence="2" id="KW-0812">Transmembrane</keyword>
<accession>M0N3D5</accession>
<sequence length="129" mass="13235">MNLTVVDDKEVTGSTTKQISVGEANAGQSSAGSVGTDPTDTEEQSTPTATHTAQPAGESTDQPSDPSQENSGVEEETVGNSMNSTQQERGFLTNSDSSLLNFLGDPIVLTVGGFITSAIGILLQLFGGQ</sequence>
<dbReference type="EMBL" id="AOMF01000166">
    <property type="protein sequence ID" value="EMA51215.1"/>
    <property type="molecule type" value="Genomic_DNA"/>
</dbReference>
<organism evidence="3 4">
    <name type="scientific">Halococcus thailandensis JCM 13552</name>
    <dbReference type="NCBI Taxonomy" id="1227457"/>
    <lineage>
        <taxon>Archaea</taxon>
        <taxon>Methanobacteriati</taxon>
        <taxon>Methanobacteriota</taxon>
        <taxon>Stenosarchaea group</taxon>
        <taxon>Halobacteria</taxon>
        <taxon>Halobacteriales</taxon>
        <taxon>Halococcaceae</taxon>
        <taxon>Halococcus</taxon>
    </lineage>
</organism>
<feature type="transmembrane region" description="Helical" evidence="2">
    <location>
        <begin position="107"/>
        <end position="126"/>
    </location>
</feature>
<feature type="compositionally biased region" description="Basic and acidic residues" evidence="1">
    <location>
        <begin position="1"/>
        <end position="11"/>
    </location>
</feature>
<dbReference type="AlphaFoldDB" id="M0N3D5"/>
<keyword evidence="2" id="KW-1133">Transmembrane helix</keyword>
<name>M0N3D5_9EURY</name>
<feature type="compositionally biased region" description="Polar residues" evidence="1">
    <location>
        <begin position="26"/>
        <end position="71"/>
    </location>
</feature>
<proteinExistence type="predicted"/>
<keyword evidence="4" id="KW-1185">Reference proteome</keyword>
<gene>
    <name evidence="3" type="ORF">C451_16013</name>
</gene>